<dbReference type="EMBL" id="WJXA01000001">
    <property type="protein sequence ID" value="KAF7153066.1"/>
    <property type="molecule type" value="Genomic_DNA"/>
</dbReference>
<accession>A0A834HIM0</accession>
<sequence>MEGDNIHWIENYRVDLRTIVPAFLEIENNFKYFVLCVFEGEENGDYSLVLAVPGKVISYNLNCKKFDVLCDLVPVMCFVAHVVLITLVNVVIAMVSFRMGAIHWVSDENGPLRFDVNAGEVIAIHWFRSCYPLECRILELDKNYCGWIVKCRINPRPLFSEFPEMGRKKSFGRLKVLCVMEGDNEKGEIVNFAFNSYADPFVETLFPV</sequence>
<keyword evidence="3" id="KW-1185">Reference proteome</keyword>
<dbReference type="AlphaFoldDB" id="A0A834HIM0"/>
<comment type="caution">
    <text evidence="2">The sequence shown here is derived from an EMBL/GenBank/DDBJ whole genome shotgun (WGS) entry which is preliminary data.</text>
</comment>
<evidence type="ECO:0000256" key="1">
    <source>
        <dbReference type="SAM" id="Phobius"/>
    </source>
</evidence>
<evidence type="ECO:0000313" key="3">
    <source>
        <dbReference type="Proteomes" id="UP000626092"/>
    </source>
</evidence>
<dbReference type="OrthoDB" id="605328at2759"/>
<keyword evidence="1" id="KW-0812">Transmembrane</keyword>
<reference evidence="2" key="1">
    <citation type="submission" date="2019-11" db="EMBL/GenBank/DDBJ databases">
        <authorList>
            <person name="Liu Y."/>
            <person name="Hou J."/>
            <person name="Li T.-Q."/>
            <person name="Guan C.-H."/>
            <person name="Wu X."/>
            <person name="Wu H.-Z."/>
            <person name="Ling F."/>
            <person name="Zhang R."/>
            <person name="Shi X.-G."/>
            <person name="Ren J.-P."/>
            <person name="Chen E.-F."/>
            <person name="Sun J.-M."/>
        </authorList>
    </citation>
    <scope>NUCLEOTIDE SEQUENCE</scope>
    <source>
        <strain evidence="2">Adult_tree_wgs_1</strain>
        <tissue evidence="2">Leaves</tissue>
    </source>
</reference>
<gene>
    <name evidence="2" type="ORF">RHSIM_Rhsim01G0018100</name>
</gene>
<protein>
    <submittedName>
        <fullName evidence="2">Uncharacterized protein</fullName>
    </submittedName>
</protein>
<organism evidence="2 3">
    <name type="scientific">Rhododendron simsii</name>
    <name type="common">Sims's rhododendron</name>
    <dbReference type="NCBI Taxonomy" id="118357"/>
    <lineage>
        <taxon>Eukaryota</taxon>
        <taxon>Viridiplantae</taxon>
        <taxon>Streptophyta</taxon>
        <taxon>Embryophyta</taxon>
        <taxon>Tracheophyta</taxon>
        <taxon>Spermatophyta</taxon>
        <taxon>Magnoliopsida</taxon>
        <taxon>eudicotyledons</taxon>
        <taxon>Gunneridae</taxon>
        <taxon>Pentapetalae</taxon>
        <taxon>asterids</taxon>
        <taxon>Ericales</taxon>
        <taxon>Ericaceae</taxon>
        <taxon>Ericoideae</taxon>
        <taxon>Rhodoreae</taxon>
        <taxon>Rhododendron</taxon>
    </lineage>
</organism>
<feature type="transmembrane region" description="Helical" evidence="1">
    <location>
        <begin position="72"/>
        <end position="95"/>
    </location>
</feature>
<keyword evidence="1" id="KW-0472">Membrane</keyword>
<name>A0A834HIM0_RHOSS</name>
<proteinExistence type="predicted"/>
<evidence type="ECO:0000313" key="2">
    <source>
        <dbReference type="EMBL" id="KAF7153066.1"/>
    </source>
</evidence>
<keyword evidence="1" id="KW-1133">Transmembrane helix</keyword>
<dbReference type="Proteomes" id="UP000626092">
    <property type="component" value="Unassembled WGS sequence"/>
</dbReference>